<evidence type="ECO:0000313" key="3">
    <source>
        <dbReference type="Proteomes" id="UP001152130"/>
    </source>
</evidence>
<dbReference type="Proteomes" id="UP001152130">
    <property type="component" value="Unassembled WGS sequence"/>
</dbReference>
<feature type="compositionally biased region" description="Acidic residues" evidence="1">
    <location>
        <begin position="178"/>
        <end position="195"/>
    </location>
</feature>
<feature type="region of interest" description="Disordered" evidence="1">
    <location>
        <begin position="1"/>
        <end position="205"/>
    </location>
</feature>
<protein>
    <submittedName>
        <fullName evidence="2">Uncharacterized protein</fullName>
    </submittedName>
</protein>
<accession>A0A9W8U907</accession>
<keyword evidence="3" id="KW-1185">Reference proteome</keyword>
<dbReference type="EMBL" id="JAPDHF010000010">
    <property type="protein sequence ID" value="KAJ4011871.1"/>
    <property type="molecule type" value="Genomic_DNA"/>
</dbReference>
<evidence type="ECO:0000256" key="1">
    <source>
        <dbReference type="SAM" id="MobiDB-lite"/>
    </source>
</evidence>
<feature type="compositionally biased region" description="Low complexity" evidence="1">
    <location>
        <begin position="75"/>
        <end position="101"/>
    </location>
</feature>
<gene>
    <name evidence="2" type="ORF">NW766_007171</name>
</gene>
<name>A0A9W8U907_9HYPO</name>
<feature type="region of interest" description="Disordered" evidence="1">
    <location>
        <begin position="354"/>
        <end position="376"/>
    </location>
</feature>
<dbReference type="AlphaFoldDB" id="A0A9W8U907"/>
<organism evidence="2 3">
    <name type="scientific">Fusarium irregulare</name>
    <dbReference type="NCBI Taxonomy" id="2494466"/>
    <lineage>
        <taxon>Eukaryota</taxon>
        <taxon>Fungi</taxon>
        <taxon>Dikarya</taxon>
        <taxon>Ascomycota</taxon>
        <taxon>Pezizomycotina</taxon>
        <taxon>Sordariomycetes</taxon>
        <taxon>Hypocreomycetidae</taxon>
        <taxon>Hypocreales</taxon>
        <taxon>Nectriaceae</taxon>
        <taxon>Fusarium</taxon>
        <taxon>Fusarium incarnatum-equiseti species complex</taxon>
    </lineage>
</organism>
<comment type="caution">
    <text evidence="2">The sequence shown here is derived from an EMBL/GenBank/DDBJ whole genome shotgun (WGS) entry which is preliminary data.</text>
</comment>
<feature type="compositionally biased region" description="Basic and acidic residues" evidence="1">
    <location>
        <begin position="126"/>
        <end position="158"/>
    </location>
</feature>
<reference evidence="2" key="1">
    <citation type="submission" date="2022-10" db="EMBL/GenBank/DDBJ databases">
        <title>Fusarium specimens isolated from Avocado Roots.</title>
        <authorList>
            <person name="Stajich J."/>
            <person name="Roper C."/>
            <person name="Heimlech-Rivalta G."/>
        </authorList>
    </citation>
    <scope>NUCLEOTIDE SEQUENCE</scope>
    <source>
        <strain evidence="2">CF00143</strain>
    </source>
</reference>
<proteinExistence type="predicted"/>
<sequence length="521" mass="57884">MASKTIDMPTNRPGSISDDWEELDSAASVISFDEQSGSTSPAAPLEAQTPAIVTPAIQLPLRPRNEASQSTADNSSSTRVASSSTVIASSSLVASSVPNASQKVPSSEPPPYEDAQSHQEATSTIFREKGGIAWRLKNENRTPAENDDRKLVKGKERQQPSPHAEPRSLLSYYIEESQKDDEDDEDEENSAEDGENVAPIDDPREYHKSCTNTIALLSSVSQFAHALGGHRISTMSQIRQTCDHLSAQANELETMLDVYAKHWGAQQGMVQIPLSPEVSDMFAELTRLLHRIMVELKCLEREDDARLEVSDIPLRVNQKLGELGVALGQMSDSFEEFLPMMKVDFNEFRTKHMGFPPATADSSPTETRRPPPNPTISRIRNELYTLKDHLITMAHFLRRLKNSPEFPETIDDEILDSTVAVVQAIAKTLTNNPSDWIDSDTKCSESITYAQFATLDAEILHDVASHVKMYLDELDDECWEDKGSYSLQVMRNHQAGLLIHAGMLNQIKETVGFTKTLLFVD</sequence>
<evidence type="ECO:0000313" key="2">
    <source>
        <dbReference type="EMBL" id="KAJ4011871.1"/>
    </source>
</evidence>
<dbReference type="OrthoDB" id="5294021at2759"/>